<dbReference type="AlphaFoldDB" id="A0A420HEB9"/>
<evidence type="ECO:0000313" key="4">
    <source>
        <dbReference type="EMBL" id="RKF55792.1"/>
    </source>
</evidence>
<protein>
    <recommendedName>
        <fullName evidence="3">CCHC-type domain-containing protein</fullName>
    </recommendedName>
</protein>
<organism evidence="4 5">
    <name type="scientific">Erysiphe neolycopersici</name>
    <dbReference type="NCBI Taxonomy" id="212602"/>
    <lineage>
        <taxon>Eukaryota</taxon>
        <taxon>Fungi</taxon>
        <taxon>Dikarya</taxon>
        <taxon>Ascomycota</taxon>
        <taxon>Pezizomycotina</taxon>
        <taxon>Leotiomycetes</taxon>
        <taxon>Erysiphales</taxon>
        <taxon>Erysiphaceae</taxon>
        <taxon>Erysiphe</taxon>
    </lineage>
</organism>
<dbReference type="EMBL" id="MCFK01008695">
    <property type="protein sequence ID" value="RKF55792.1"/>
    <property type="molecule type" value="Genomic_DNA"/>
</dbReference>
<evidence type="ECO:0000259" key="3">
    <source>
        <dbReference type="PROSITE" id="PS50158"/>
    </source>
</evidence>
<keyword evidence="5" id="KW-1185">Reference proteome</keyword>
<gene>
    <name evidence="4" type="ORF">OnM2_086044</name>
</gene>
<feature type="domain" description="CCHC-type" evidence="3">
    <location>
        <begin position="54"/>
        <end position="67"/>
    </location>
</feature>
<evidence type="ECO:0000256" key="2">
    <source>
        <dbReference type="SAM" id="MobiDB-lite"/>
    </source>
</evidence>
<sequence>MEAKCNAQRNQAEKTEGSRSIGRYTSQNKPPKPLSRHSFVNGTKNYSREMGIICVRCGDIGHKKPECIGSALEWWEQAYLKELVWPKANSNYAWFSDNGLGLKFRDIIDSNWRAHDKSPRMLEPSKSNLPVTTEIPNHSYEEFTGSSYVESPKPPNKTMSVMLGVSGEINKKRYA</sequence>
<dbReference type="GO" id="GO:0008270">
    <property type="term" value="F:zinc ion binding"/>
    <property type="evidence" value="ECO:0007669"/>
    <property type="project" value="UniProtKB-KW"/>
</dbReference>
<dbReference type="PROSITE" id="PS50158">
    <property type="entry name" value="ZF_CCHC"/>
    <property type="match status" value="1"/>
</dbReference>
<reference evidence="4 5" key="1">
    <citation type="journal article" date="2018" name="BMC Genomics">
        <title>Comparative genome analyses reveal sequence features reflecting distinct modes of host-adaptation between dicot and monocot powdery mildew.</title>
        <authorList>
            <person name="Wu Y."/>
            <person name="Ma X."/>
            <person name="Pan Z."/>
            <person name="Kale S.D."/>
            <person name="Song Y."/>
            <person name="King H."/>
            <person name="Zhang Q."/>
            <person name="Presley C."/>
            <person name="Deng X."/>
            <person name="Wei C.I."/>
            <person name="Xiao S."/>
        </authorList>
    </citation>
    <scope>NUCLEOTIDE SEQUENCE [LARGE SCALE GENOMIC DNA]</scope>
    <source>
        <strain evidence="4">UMSG2</strain>
    </source>
</reference>
<comment type="caution">
    <text evidence="4">The sequence shown here is derived from an EMBL/GenBank/DDBJ whole genome shotgun (WGS) entry which is preliminary data.</text>
</comment>
<dbReference type="GO" id="GO:0003676">
    <property type="term" value="F:nucleic acid binding"/>
    <property type="evidence" value="ECO:0007669"/>
    <property type="project" value="InterPro"/>
</dbReference>
<proteinExistence type="predicted"/>
<keyword evidence="1" id="KW-0863">Zinc-finger</keyword>
<feature type="region of interest" description="Disordered" evidence="2">
    <location>
        <begin position="1"/>
        <end position="41"/>
    </location>
</feature>
<dbReference type="Proteomes" id="UP000286134">
    <property type="component" value="Unassembled WGS sequence"/>
</dbReference>
<accession>A0A420HEB9</accession>
<dbReference type="OrthoDB" id="407432at2759"/>
<name>A0A420HEB9_9PEZI</name>
<keyword evidence="1" id="KW-0862">Zinc</keyword>
<evidence type="ECO:0000313" key="5">
    <source>
        <dbReference type="Proteomes" id="UP000286134"/>
    </source>
</evidence>
<dbReference type="InterPro" id="IPR001878">
    <property type="entry name" value="Znf_CCHC"/>
</dbReference>
<keyword evidence="1" id="KW-0479">Metal-binding</keyword>
<evidence type="ECO:0000256" key="1">
    <source>
        <dbReference type="PROSITE-ProRule" id="PRU00047"/>
    </source>
</evidence>